<evidence type="ECO:0000313" key="2">
    <source>
        <dbReference type="EMBL" id="SEP29140.1"/>
    </source>
</evidence>
<reference evidence="3" key="1">
    <citation type="submission" date="2016-10" db="EMBL/GenBank/DDBJ databases">
        <authorList>
            <person name="Varghese N."/>
            <person name="Submissions S."/>
        </authorList>
    </citation>
    <scope>NUCLEOTIDE SEQUENCE [LARGE SCALE GENOMIC DNA]</scope>
    <source>
        <strain evidence="3">CGMCC 1.10121</strain>
    </source>
</reference>
<accession>A0A1H8WN80</accession>
<keyword evidence="2" id="KW-0489">Methyltransferase</keyword>
<keyword evidence="2" id="KW-0808">Transferase</keyword>
<feature type="domain" description="Methyltransferase type 11" evidence="1">
    <location>
        <begin position="53"/>
        <end position="134"/>
    </location>
</feature>
<dbReference type="SUPFAM" id="SSF53335">
    <property type="entry name" value="S-adenosyl-L-methionine-dependent methyltransferases"/>
    <property type="match status" value="1"/>
</dbReference>
<dbReference type="CDD" id="cd02440">
    <property type="entry name" value="AdoMet_MTases"/>
    <property type="match status" value="1"/>
</dbReference>
<dbReference type="InterPro" id="IPR013216">
    <property type="entry name" value="Methyltransf_11"/>
</dbReference>
<dbReference type="InterPro" id="IPR029063">
    <property type="entry name" value="SAM-dependent_MTases_sf"/>
</dbReference>
<dbReference type="InterPro" id="IPR008928">
    <property type="entry name" value="6-hairpin_glycosidase_sf"/>
</dbReference>
<gene>
    <name evidence="2" type="ORF">SAMN04487948_13516</name>
</gene>
<name>A0A1H8WN80_9EURY</name>
<dbReference type="RefSeq" id="WP_089827994.1">
    <property type="nucleotide sequence ID" value="NZ_FODV01000035.1"/>
</dbReference>
<keyword evidence="3" id="KW-1185">Reference proteome</keyword>
<sequence>MRDEVLKRWVKQPEVAPMLQYLRDAEKESAWELLGERNRVLDIASESNITRGLDADHVTRLDFSDDAIEYAEEILGDDVDRYEWVEPEEPKLPFPDDYFDGAVSIGPYDWRFLDIETLTDEVRRVTTSDGLYVFSVPTPRSPYYVGGKYRLRYYTPDEGKRIFYPMWRLADYDLIYQYPFRVHAHGSHAPEFVQEPLVDFAGDLSDRLVEQDDWDNASYLVFGVQKLDYESYLDSALDCLFRPTEENGFWNTEQNRMVRALEYNIDESGGLDWTPTHENQWRYAPFALMGLLQWRVSGNGDDRYDDKLRAQLSYFAEQVGQGRTLDAMPSYGIGPLTVAFSLAADVFDESDVDNLAVAMDLFEHAESRFEFDDSEDSLLLYGWTYLYERTDNEAVRDAIDAAMYEIVDQQNAWKTLFYFDNPTTRRHQNQMYTLWGLARGIEVTGRTGYLENVEQVLDYTVEERMQDDGAFIWEDPSNRAFAGAELRRRVGRGEGRPPHWEFLYECHQTFFANAVAHYYAAGGEKNYDREVGEAMEWIYATNTRGVNLADVSGLGVPMRFMTTEGRMNVDDQQFKGAYEVGSYVMALTNLLTGTARSR</sequence>
<dbReference type="Proteomes" id="UP000199126">
    <property type="component" value="Unassembled WGS sequence"/>
</dbReference>
<dbReference type="SUPFAM" id="SSF48208">
    <property type="entry name" value="Six-hairpin glycosidases"/>
    <property type="match status" value="1"/>
</dbReference>
<dbReference type="Gene3D" id="3.40.50.150">
    <property type="entry name" value="Vaccinia Virus protein VP39"/>
    <property type="match status" value="1"/>
</dbReference>
<dbReference type="GO" id="GO:0005975">
    <property type="term" value="P:carbohydrate metabolic process"/>
    <property type="evidence" value="ECO:0007669"/>
    <property type="project" value="InterPro"/>
</dbReference>
<dbReference type="GO" id="GO:0032259">
    <property type="term" value="P:methylation"/>
    <property type="evidence" value="ECO:0007669"/>
    <property type="project" value="UniProtKB-KW"/>
</dbReference>
<dbReference type="Pfam" id="PF08241">
    <property type="entry name" value="Methyltransf_11"/>
    <property type="match status" value="1"/>
</dbReference>
<organism evidence="2 3">
    <name type="scientific">Halogranum amylolyticum</name>
    <dbReference type="NCBI Taxonomy" id="660520"/>
    <lineage>
        <taxon>Archaea</taxon>
        <taxon>Methanobacteriati</taxon>
        <taxon>Methanobacteriota</taxon>
        <taxon>Stenosarchaea group</taxon>
        <taxon>Halobacteria</taxon>
        <taxon>Halobacteriales</taxon>
        <taxon>Haloferacaceae</taxon>
    </lineage>
</organism>
<evidence type="ECO:0000313" key="3">
    <source>
        <dbReference type="Proteomes" id="UP000199126"/>
    </source>
</evidence>
<dbReference type="AlphaFoldDB" id="A0A1H8WN80"/>
<protein>
    <submittedName>
        <fullName evidence="2">Methyltransferase domain-containing protein</fullName>
    </submittedName>
</protein>
<proteinExistence type="predicted"/>
<evidence type="ECO:0000259" key="1">
    <source>
        <dbReference type="Pfam" id="PF08241"/>
    </source>
</evidence>
<dbReference type="OrthoDB" id="57427at2157"/>
<dbReference type="EMBL" id="FODV01000035">
    <property type="protein sequence ID" value="SEP29140.1"/>
    <property type="molecule type" value="Genomic_DNA"/>
</dbReference>
<dbReference type="GO" id="GO:0008757">
    <property type="term" value="F:S-adenosylmethionine-dependent methyltransferase activity"/>
    <property type="evidence" value="ECO:0007669"/>
    <property type="project" value="InterPro"/>
</dbReference>